<evidence type="ECO:0000313" key="2">
    <source>
        <dbReference type="Proteomes" id="UP000277890"/>
    </source>
</evidence>
<dbReference type="EMBL" id="RJPQ01000032">
    <property type="protein sequence ID" value="RSJ82776.1"/>
    <property type="molecule type" value="Genomic_DNA"/>
</dbReference>
<reference evidence="1 2" key="1">
    <citation type="submission" date="2018-11" db="EMBL/GenBank/DDBJ databases">
        <title>Species Designations Belie Phenotypic and Genotypic Heterogeneity in Oral Streptococci.</title>
        <authorList>
            <person name="Velsko I."/>
        </authorList>
    </citation>
    <scope>NUCLEOTIDE SEQUENCE [LARGE SCALE GENOMIC DNA]</scope>
    <source>
        <strain evidence="1 2">A54</strain>
    </source>
</reference>
<comment type="caution">
    <text evidence="1">The sequence shown here is derived from an EMBL/GenBank/DDBJ whole genome shotgun (WGS) entry which is preliminary data.</text>
</comment>
<evidence type="ECO:0000313" key="1">
    <source>
        <dbReference type="EMBL" id="RSJ82776.1"/>
    </source>
</evidence>
<dbReference type="GO" id="GO:0050830">
    <property type="term" value="P:defense response to Gram-positive bacterium"/>
    <property type="evidence" value="ECO:0007669"/>
    <property type="project" value="InterPro"/>
</dbReference>
<proteinExistence type="predicted"/>
<dbReference type="Proteomes" id="UP000277890">
    <property type="component" value="Unassembled WGS sequence"/>
</dbReference>
<dbReference type="NCBIfam" id="NF000539">
    <property type="entry name" value="plantaricin"/>
    <property type="match status" value="1"/>
</dbReference>
<dbReference type="Pfam" id="PF14867">
    <property type="entry name" value="Lantibiotic_a"/>
    <property type="match status" value="1"/>
</dbReference>
<sequence length="60" mass="6457">MTQKDFSKKINSQLLEEISDNSAVGAGWGWGWARLSPISNALGNKGAVCTGTIECQNNCR</sequence>
<dbReference type="InterPro" id="IPR029243">
    <property type="entry name" value="Lantibiotic_alpha"/>
</dbReference>
<organism evidence="1 2">
    <name type="scientific">Streptococcus cristatus</name>
    <dbReference type="NCBI Taxonomy" id="45634"/>
    <lineage>
        <taxon>Bacteria</taxon>
        <taxon>Bacillati</taxon>
        <taxon>Bacillota</taxon>
        <taxon>Bacilli</taxon>
        <taxon>Lactobacillales</taxon>
        <taxon>Streptococcaceae</taxon>
        <taxon>Streptococcus</taxon>
    </lineage>
</organism>
<dbReference type="RefSeq" id="WP_125372387.1">
    <property type="nucleotide sequence ID" value="NZ_RJPO01000011.1"/>
</dbReference>
<accession>A0A3R9KKI3</accession>
<dbReference type="AlphaFoldDB" id="A0A3R9KKI3"/>
<gene>
    <name evidence="1" type="ORF">D8794_11375</name>
</gene>
<protein>
    <submittedName>
        <fullName evidence="1">Uncharacterized protein</fullName>
    </submittedName>
</protein>
<name>A0A3R9KKI3_STRCR</name>